<organism evidence="1 2">
    <name type="scientific">Roseibium suaedae</name>
    <dbReference type="NCBI Taxonomy" id="735517"/>
    <lineage>
        <taxon>Bacteria</taxon>
        <taxon>Pseudomonadati</taxon>
        <taxon>Pseudomonadota</taxon>
        <taxon>Alphaproteobacteria</taxon>
        <taxon>Hyphomicrobiales</taxon>
        <taxon>Stappiaceae</taxon>
        <taxon>Roseibium</taxon>
    </lineage>
</organism>
<dbReference type="InterPro" id="IPR029058">
    <property type="entry name" value="AB_hydrolase_fold"/>
</dbReference>
<sequence length="332" mass="36658">MLNMEKCLRQLRGIVSEWPGETLDEGGLIHVLNPEGTRPPLIWCFNAASEFPALAAALGPDQPVIGLRSLNVIVDFRKKIADDDALMARHYADVLAEKLDLKNCWIGGNCQGAPVAIEMANYLMLQEKPPLGIFSMEWQPTVPYPGNFSMLFGSNSHEFNPFLRGEDPWPLWNTMFGSVTCDFLDGEHGAYFSQSGIPYLADALTMRMNGEPISQDNLPDLASENIPDKLVADAVPERLSCGQELIIKVDQPENTEVIAVWTSRIPRMFGMAAVKLAGVEPSLHHVSKDGTICLPSPILLGDWVLQLFPSSGSSDPGAWKKRMLDTYLFTVE</sequence>
<evidence type="ECO:0000313" key="1">
    <source>
        <dbReference type="EMBL" id="SHN11738.1"/>
    </source>
</evidence>
<dbReference type="Gene3D" id="3.40.50.1820">
    <property type="entry name" value="alpha/beta hydrolase"/>
    <property type="match status" value="1"/>
</dbReference>
<dbReference type="Proteomes" id="UP000186002">
    <property type="component" value="Unassembled WGS sequence"/>
</dbReference>
<proteinExistence type="predicted"/>
<dbReference type="AlphaFoldDB" id="A0A1M7P6F4"/>
<keyword evidence="2" id="KW-1185">Reference proteome</keyword>
<protein>
    <submittedName>
        <fullName evidence="1">Uncharacterized protein</fullName>
    </submittedName>
</protein>
<dbReference type="SUPFAM" id="SSF53474">
    <property type="entry name" value="alpha/beta-Hydrolases"/>
    <property type="match status" value="1"/>
</dbReference>
<reference evidence="1 2" key="1">
    <citation type="submission" date="2016-11" db="EMBL/GenBank/DDBJ databases">
        <authorList>
            <person name="Jaros S."/>
            <person name="Januszkiewicz K."/>
            <person name="Wedrychowicz H."/>
        </authorList>
    </citation>
    <scope>NUCLEOTIDE SEQUENCE [LARGE SCALE GENOMIC DNA]</scope>
    <source>
        <strain evidence="1 2">DSM 22153</strain>
    </source>
</reference>
<evidence type="ECO:0000313" key="2">
    <source>
        <dbReference type="Proteomes" id="UP000186002"/>
    </source>
</evidence>
<accession>A0A1M7P6F4</accession>
<name>A0A1M7P6F4_9HYPH</name>
<gene>
    <name evidence="1" type="ORF">SAMN05444272_4117</name>
</gene>
<dbReference type="STRING" id="735517.SAMN05444272_4117"/>
<dbReference type="EMBL" id="FRBW01000006">
    <property type="protein sequence ID" value="SHN11738.1"/>
    <property type="molecule type" value="Genomic_DNA"/>
</dbReference>